<proteinExistence type="inferred from homology"/>
<organism evidence="9 10">
    <name type="scientific">candidate division WWE3 bacterium</name>
    <dbReference type="NCBI Taxonomy" id="2053526"/>
    <lineage>
        <taxon>Bacteria</taxon>
        <taxon>Katanobacteria</taxon>
    </lineage>
</organism>
<dbReference type="PANTHER" id="PTHR43330:SF17">
    <property type="entry name" value="METHIONINE AMINOPEPTIDASE"/>
    <property type="match status" value="1"/>
</dbReference>
<evidence type="ECO:0000259" key="8">
    <source>
        <dbReference type="Pfam" id="PF00557"/>
    </source>
</evidence>
<feature type="binding site" evidence="6">
    <location>
        <position position="184"/>
    </location>
    <ligand>
        <name>substrate</name>
    </ligand>
</feature>
<feature type="binding site" evidence="6">
    <location>
        <position position="114"/>
    </location>
    <ligand>
        <name>a divalent metal cation</name>
        <dbReference type="ChEBI" id="CHEBI:60240"/>
        <label>1</label>
    </ligand>
</feature>
<evidence type="ECO:0000256" key="4">
    <source>
        <dbReference type="ARBA" id="ARBA00022723"/>
    </source>
</evidence>
<evidence type="ECO:0000313" key="10">
    <source>
        <dbReference type="Proteomes" id="UP000590542"/>
    </source>
</evidence>
<keyword evidence="3 6" id="KW-0645">Protease</keyword>
<dbReference type="EC" id="3.4.11.18" evidence="6 7"/>
<keyword evidence="4 6" id="KW-0479">Metal-binding</keyword>
<keyword evidence="5 6" id="KW-0378">Hydrolase</keyword>
<accession>A0A7X9E7S4</accession>
<dbReference type="HAMAP" id="MF_01974">
    <property type="entry name" value="MetAP_1"/>
    <property type="match status" value="1"/>
</dbReference>
<protein>
    <recommendedName>
        <fullName evidence="6 7">Methionine aminopeptidase</fullName>
        <shortName evidence="6">MAP</shortName>
        <shortName evidence="6">MetAP</shortName>
        <ecNumber evidence="6 7">3.4.11.18</ecNumber>
    </recommendedName>
    <alternativeName>
        <fullName evidence="6">Peptidase M</fullName>
    </alternativeName>
</protein>
<keyword evidence="2 6" id="KW-0031">Aminopeptidase</keyword>
<dbReference type="GO" id="GO:0006508">
    <property type="term" value="P:proteolysis"/>
    <property type="evidence" value="ECO:0007669"/>
    <property type="project" value="UniProtKB-KW"/>
</dbReference>
<evidence type="ECO:0000256" key="5">
    <source>
        <dbReference type="ARBA" id="ARBA00022801"/>
    </source>
</evidence>
<feature type="binding site" evidence="6">
    <location>
        <position position="210"/>
    </location>
    <ligand>
        <name>a divalent metal cation</name>
        <dbReference type="ChEBI" id="CHEBI:60240"/>
        <label>2</label>
        <note>catalytic</note>
    </ligand>
</feature>
<dbReference type="GO" id="GO:0005829">
    <property type="term" value="C:cytosol"/>
    <property type="evidence" value="ECO:0007669"/>
    <property type="project" value="TreeGrafter"/>
</dbReference>
<comment type="similarity">
    <text evidence="6">Belongs to the peptidase M24A family. Methionine aminopeptidase type 1 subfamily.</text>
</comment>
<comment type="catalytic activity">
    <reaction evidence="6 7">
        <text>Release of N-terminal amino acids, preferentially methionine, from peptides and arylamides.</text>
        <dbReference type="EC" id="3.4.11.18"/>
    </reaction>
</comment>
<comment type="caution">
    <text evidence="9">The sequence shown here is derived from an EMBL/GenBank/DDBJ whole genome shotgun (WGS) entry which is preliminary data.</text>
</comment>
<comment type="subunit">
    <text evidence="6">Monomer.</text>
</comment>
<reference evidence="9 10" key="1">
    <citation type="journal article" date="2020" name="Biotechnol. Biofuels">
        <title>New insights from the biogas microbiome by comprehensive genome-resolved metagenomics of nearly 1600 species originating from multiple anaerobic digesters.</title>
        <authorList>
            <person name="Campanaro S."/>
            <person name="Treu L."/>
            <person name="Rodriguez-R L.M."/>
            <person name="Kovalovszki A."/>
            <person name="Ziels R.M."/>
            <person name="Maus I."/>
            <person name="Zhu X."/>
            <person name="Kougias P.G."/>
            <person name="Basile A."/>
            <person name="Luo G."/>
            <person name="Schluter A."/>
            <person name="Konstantinidis K.T."/>
            <person name="Angelidaki I."/>
        </authorList>
    </citation>
    <scope>NUCLEOTIDE SEQUENCE [LARGE SCALE GENOMIC DNA]</scope>
    <source>
        <strain evidence="9">AS27yjCOA_202</strain>
    </source>
</reference>
<sequence length="255" mass="28357">MNKISIKTDKEKETMRKAGKILAEMLLELKNNIRSGVDVWELEEKFIQMCKENNVTPSCKGYDSDGFLPPFPTGLCLSINNQSVHCYPKKGVILKNGDIVNIDTVINLEGLHVDSSVCIPVGDVSKDAKDLIETTKKALYEAASKVKHGVRVGVLSETIQKTVEKAGFNVLKDYAGHGIGYSMHEEPEIVCYGNKHEGPKLKDGMTICIETLVCTGNDEVFNVNAWETRMKDGGLFCIFEHTILVTRKGYEILTR</sequence>
<dbReference type="InterPro" id="IPR001714">
    <property type="entry name" value="Pept_M24_MAP"/>
</dbReference>
<evidence type="ECO:0000256" key="7">
    <source>
        <dbReference type="RuleBase" id="RU003653"/>
    </source>
</evidence>
<dbReference type="InterPro" id="IPR000994">
    <property type="entry name" value="Pept_M24"/>
</dbReference>
<dbReference type="GO" id="GO:0046872">
    <property type="term" value="F:metal ion binding"/>
    <property type="evidence" value="ECO:0007669"/>
    <property type="project" value="UniProtKB-UniRule"/>
</dbReference>
<feature type="binding site" evidence="6">
    <location>
        <position position="177"/>
    </location>
    <ligand>
        <name>a divalent metal cation</name>
        <dbReference type="ChEBI" id="CHEBI:60240"/>
        <label>2</label>
        <note>catalytic</note>
    </ligand>
</feature>
<dbReference type="SUPFAM" id="SSF55920">
    <property type="entry name" value="Creatinase/aminopeptidase"/>
    <property type="match status" value="1"/>
</dbReference>
<evidence type="ECO:0000313" key="9">
    <source>
        <dbReference type="EMBL" id="NMB92004.1"/>
    </source>
</evidence>
<dbReference type="PANTHER" id="PTHR43330">
    <property type="entry name" value="METHIONINE AMINOPEPTIDASE"/>
    <property type="match status" value="1"/>
</dbReference>
<feature type="binding site" evidence="6">
    <location>
        <position position="240"/>
    </location>
    <ligand>
        <name>a divalent metal cation</name>
        <dbReference type="ChEBI" id="CHEBI:60240"/>
        <label>2</label>
        <note>catalytic</note>
    </ligand>
</feature>
<dbReference type="GO" id="GO:0004239">
    <property type="term" value="F:initiator methionyl aminopeptidase activity"/>
    <property type="evidence" value="ECO:0007669"/>
    <property type="project" value="UniProtKB-UniRule"/>
</dbReference>
<dbReference type="Gene3D" id="3.90.230.10">
    <property type="entry name" value="Creatinase/methionine aminopeptidase superfamily"/>
    <property type="match status" value="1"/>
</dbReference>
<dbReference type="EMBL" id="JAAZNV010000014">
    <property type="protein sequence ID" value="NMB92004.1"/>
    <property type="molecule type" value="Genomic_DNA"/>
</dbReference>
<name>A0A7X9E7S4_UNCKA</name>
<dbReference type="GO" id="GO:0070006">
    <property type="term" value="F:metalloaminopeptidase activity"/>
    <property type="evidence" value="ECO:0007669"/>
    <property type="project" value="UniProtKB-UniRule"/>
</dbReference>
<gene>
    <name evidence="6 9" type="primary">map</name>
    <name evidence="9" type="ORF">GYA37_04185</name>
</gene>
<dbReference type="Pfam" id="PF00557">
    <property type="entry name" value="Peptidase_M24"/>
    <property type="match status" value="1"/>
</dbReference>
<comment type="cofactor">
    <cofactor evidence="6">
        <name>Co(2+)</name>
        <dbReference type="ChEBI" id="CHEBI:48828"/>
    </cofactor>
    <cofactor evidence="6">
        <name>Zn(2+)</name>
        <dbReference type="ChEBI" id="CHEBI:29105"/>
    </cofactor>
    <cofactor evidence="6">
        <name>Mn(2+)</name>
        <dbReference type="ChEBI" id="CHEBI:29035"/>
    </cofactor>
    <cofactor evidence="6">
        <name>Fe(2+)</name>
        <dbReference type="ChEBI" id="CHEBI:29033"/>
    </cofactor>
    <text evidence="6">Binds 2 divalent metal cations per subunit. Has a high-affinity and a low affinity metal-binding site. The true nature of the physiological cofactor is under debate. The enzyme is active with cobalt, zinc, manganese or divalent iron ions. Most likely, methionine aminopeptidases function as mononuclear Fe(2+)-metalloproteases under physiological conditions, and the catalytically relevant metal-binding site has been assigned to the histidine-containing high-affinity site.</text>
</comment>
<evidence type="ECO:0000256" key="2">
    <source>
        <dbReference type="ARBA" id="ARBA00022438"/>
    </source>
</evidence>
<dbReference type="Proteomes" id="UP000590542">
    <property type="component" value="Unassembled WGS sequence"/>
</dbReference>
<evidence type="ECO:0000256" key="3">
    <source>
        <dbReference type="ARBA" id="ARBA00022670"/>
    </source>
</evidence>
<dbReference type="AlphaFoldDB" id="A0A7X9E7S4"/>
<feature type="binding site" evidence="6">
    <location>
        <position position="103"/>
    </location>
    <ligand>
        <name>a divalent metal cation</name>
        <dbReference type="ChEBI" id="CHEBI:60240"/>
        <label>1</label>
    </ligand>
</feature>
<comment type="function">
    <text evidence="1 6">Removes the N-terminal methionine from nascent proteins. The N-terminal methionine is often cleaved when the second residue in the primary sequence is small and uncharged (Met-Ala-, Cys, Gly, Pro, Ser, Thr, or Val). Requires deformylation of the N(alpha)-formylated initiator methionine before it can be hydrolyzed.</text>
</comment>
<evidence type="ECO:0000256" key="1">
    <source>
        <dbReference type="ARBA" id="ARBA00002521"/>
    </source>
</evidence>
<feature type="binding site" evidence="6">
    <location>
        <position position="114"/>
    </location>
    <ligand>
        <name>a divalent metal cation</name>
        <dbReference type="ChEBI" id="CHEBI:60240"/>
        <label>2</label>
        <note>catalytic</note>
    </ligand>
</feature>
<feature type="binding site" evidence="6">
    <location>
        <position position="240"/>
    </location>
    <ligand>
        <name>a divalent metal cation</name>
        <dbReference type="ChEBI" id="CHEBI:60240"/>
        <label>1</label>
    </ligand>
</feature>
<feature type="binding site" evidence="6">
    <location>
        <position position="85"/>
    </location>
    <ligand>
        <name>substrate</name>
    </ligand>
</feature>
<dbReference type="InterPro" id="IPR002467">
    <property type="entry name" value="Pept_M24A_MAP1"/>
</dbReference>
<dbReference type="NCBIfam" id="TIGR00500">
    <property type="entry name" value="met_pdase_I"/>
    <property type="match status" value="1"/>
</dbReference>
<evidence type="ECO:0000256" key="6">
    <source>
        <dbReference type="HAMAP-Rule" id="MF_01974"/>
    </source>
</evidence>
<feature type="domain" description="Peptidase M24" evidence="8">
    <location>
        <begin position="13"/>
        <end position="246"/>
    </location>
</feature>
<dbReference type="PRINTS" id="PR00599">
    <property type="entry name" value="MAPEPTIDASE"/>
</dbReference>
<dbReference type="InterPro" id="IPR036005">
    <property type="entry name" value="Creatinase/aminopeptidase-like"/>
</dbReference>